<evidence type="ECO:0000313" key="9">
    <source>
        <dbReference type="Proteomes" id="UP001139485"/>
    </source>
</evidence>
<evidence type="ECO:0000256" key="3">
    <source>
        <dbReference type="ARBA" id="ARBA00022692"/>
    </source>
</evidence>
<feature type="transmembrane region" description="Helical" evidence="6">
    <location>
        <begin position="173"/>
        <end position="195"/>
    </location>
</feature>
<evidence type="ECO:0000313" key="8">
    <source>
        <dbReference type="EMBL" id="MCM0619522.1"/>
    </source>
</evidence>
<feature type="transmembrane region" description="Helical" evidence="6">
    <location>
        <begin position="145"/>
        <end position="167"/>
    </location>
</feature>
<feature type="transmembrane region" description="Helical" evidence="6">
    <location>
        <begin position="247"/>
        <end position="267"/>
    </location>
</feature>
<feature type="transmembrane region" description="Helical" evidence="6">
    <location>
        <begin position="338"/>
        <end position="358"/>
    </location>
</feature>
<dbReference type="InterPro" id="IPR036259">
    <property type="entry name" value="MFS_trans_sf"/>
</dbReference>
<dbReference type="Pfam" id="PF07690">
    <property type="entry name" value="MFS_1"/>
    <property type="match status" value="1"/>
</dbReference>
<feature type="transmembrane region" description="Helical" evidence="6">
    <location>
        <begin position="119"/>
        <end position="138"/>
    </location>
</feature>
<evidence type="ECO:0000256" key="1">
    <source>
        <dbReference type="ARBA" id="ARBA00004651"/>
    </source>
</evidence>
<dbReference type="InterPro" id="IPR020846">
    <property type="entry name" value="MFS_dom"/>
</dbReference>
<dbReference type="InterPro" id="IPR011701">
    <property type="entry name" value="MFS"/>
</dbReference>
<reference evidence="8" key="1">
    <citation type="submission" date="2022-05" db="EMBL/GenBank/DDBJ databases">
        <authorList>
            <person name="Tuo L."/>
        </authorList>
    </citation>
    <scope>NUCLEOTIDE SEQUENCE</scope>
    <source>
        <strain evidence="8">BSK12Z-4</strain>
    </source>
</reference>
<dbReference type="InterPro" id="IPR001958">
    <property type="entry name" value="Tet-R_TetA/multi-R_MdtG-like"/>
</dbReference>
<name>A0A9X2IDR0_9ACTN</name>
<feature type="transmembrane region" description="Helical" evidence="6">
    <location>
        <begin position="87"/>
        <end position="113"/>
    </location>
</feature>
<feature type="transmembrane region" description="Helical" evidence="6">
    <location>
        <begin position="21"/>
        <end position="43"/>
    </location>
</feature>
<dbReference type="PANTHER" id="PTHR43124:SF4">
    <property type="entry name" value="SUGAR EFFLUX TRANSPORTER"/>
    <property type="match status" value="1"/>
</dbReference>
<evidence type="ECO:0000256" key="6">
    <source>
        <dbReference type="SAM" id="Phobius"/>
    </source>
</evidence>
<dbReference type="SUPFAM" id="SSF103473">
    <property type="entry name" value="MFS general substrate transporter"/>
    <property type="match status" value="1"/>
</dbReference>
<keyword evidence="5 6" id="KW-0472">Membrane</keyword>
<gene>
    <name evidence="8" type="ORF">M8330_04320</name>
</gene>
<feature type="transmembrane region" description="Helical" evidence="6">
    <location>
        <begin position="364"/>
        <end position="384"/>
    </location>
</feature>
<accession>A0A9X2IDR0</accession>
<dbReference type="PRINTS" id="PR01035">
    <property type="entry name" value="TCRTETA"/>
</dbReference>
<dbReference type="GO" id="GO:0005886">
    <property type="term" value="C:plasma membrane"/>
    <property type="evidence" value="ECO:0007669"/>
    <property type="project" value="UniProtKB-SubCell"/>
</dbReference>
<protein>
    <submittedName>
        <fullName evidence="8">MFS transporter</fullName>
    </submittedName>
</protein>
<sequence>MPDIHPGPDATQQGRTGRLPGLLVLAAAQFVALTTELLPVGLLPDISARFDVSPATTGLLVSVYALMVAAFAVPLTLLTRRIGARTLLLGTLAGYVVSSVLVATAPSFAMVAVGRAVGGFVHALFFSVCIGLAARLAAPGRTGAALALVSAGASAGFVLGVPLGTALGHAVGWRVTFTVVAVLAALLLALAAVVLPTVEPDPPADRPRVLGRRLTSVITLNLLFFVGQYVLYTYVSTLLLGAGTPAAVLGAVLLVFGAAGLVGLGIASRFIDAHLRATLLACVGVIATAMLLIGASYPVLVLVLVLGLAWTTAFGPVPTLFQAAAVRTRDVSPEMAGAWINATSNGGIALGAALGGLVLDATDLRWVAVVAAAVVGVNAAVLALRPKALPVG</sequence>
<evidence type="ECO:0000256" key="2">
    <source>
        <dbReference type="ARBA" id="ARBA00022475"/>
    </source>
</evidence>
<keyword evidence="9" id="KW-1185">Reference proteome</keyword>
<dbReference type="PROSITE" id="PS50850">
    <property type="entry name" value="MFS"/>
    <property type="match status" value="1"/>
</dbReference>
<dbReference type="Proteomes" id="UP001139485">
    <property type="component" value="Unassembled WGS sequence"/>
</dbReference>
<feature type="transmembrane region" description="Helical" evidence="6">
    <location>
        <begin position="303"/>
        <end position="326"/>
    </location>
</feature>
<dbReference type="CDD" id="cd17324">
    <property type="entry name" value="MFS_NepI_like"/>
    <property type="match status" value="1"/>
</dbReference>
<dbReference type="RefSeq" id="WP_250826336.1">
    <property type="nucleotide sequence ID" value="NZ_JAMOIL010000003.1"/>
</dbReference>
<dbReference type="InterPro" id="IPR050189">
    <property type="entry name" value="MFS_Efflux_Transporters"/>
</dbReference>
<feature type="transmembrane region" description="Helical" evidence="6">
    <location>
        <begin position="279"/>
        <end position="297"/>
    </location>
</feature>
<keyword evidence="2" id="KW-1003">Cell membrane</keyword>
<proteinExistence type="predicted"/>
<dbReference type="GO" id="GO:0022857">
    <property type="term" value="F:transmembrane transporter activity"/>
    <property type="evidence" value="ECO:0007669"/>
    <property type="project" value="InterPro"/>
</dbReference>
<dbReference type="EMBL" id="JAMOIL010000003">
    <property type="protein sequence ID" value="MCM0619522.1"/>
    <property type="molecule type" value="Genomic_DNA"/>
</dbReference>
<organism evidence="8 9">
    <name type="scientific">Nocardioides bruguierae</name>
    <dbReference type="NCBI Taxonomy" id="2945102"/>
    <lineage>
        <taxon>Bacteria</taxon>
        <taxon>Bacillati</taxon>
        <taxon>Actinomycetota</taxon>
        <taxon>Actinomycetes</taxon>
        <taxon>Propionibacteriales</taxon>
        <taxon>Nocardioidaceae</taxon>
        <taxon>Nocardioides</taxon>
    </lineage>
</organism>
<comment type="subcellular location">
    <subcellularLocation>
        <location evidence="1">Cell membrane</location>
        <topology evidence="1">Multi-pass membrane protein</topology>
    </subcellularLocation>
</comment>
<dbReference type="PANTHER" id="PTHR43124">
    <property type="entry name" value="PURINE EFFLUX PUMP PBUE"/>
    <property type="match status" value="1"/>
</dbReference>
<evidence type="ECO:0000256" key="5">
    <source>
        <dbReference type="ARBA" id="ARBA00023136"/>
    </source>
</evidence>
<feature type="domain" description="Major facilitator superfamily (MFS) profile" evidence="7">
    <location>
        <begin position="21"/>
        <end position="388"/>
    </location>
</feature>
<dbReference type="AlphaFoldDB" id="A0A9X2IDR0"/>
<comment type="caution">
    <text evidence="8">The sequence shown here is derived from an EMBL/GenBank/DDBJ whole genome shotgun (WGS) entry which is preliminary data.</text>
</comment>
<evidence type="ECO:0000259" key="7">
    <source>
        <dbReference type="PROSITE" id="PS50850"/>
    </source>
</evidence>
<keyword evidence="4 6" id="KW-1133">Transmembrane helix</keyword>
<feature type="transmembrane region" description="Helical" evidence="6">
    <location>
        <begin position="216"/>
        <end position="235"/>
    </location>
</feature>
<dbReference type="Gene3D" id="1.20.1250.20">
    <property type="entry name" value="MFS general substrate transporter like domains"/>
    <property type="match status" value="1"/>
</dbReference>
<evidence type="ECO:0000256" key="4">
    <source>
        <dbReference type="ARBA" id="ARBA00022989"/>
    </source>
</evidence>
<feature type="transmembrane region" description="Helical" evidence="6">
    <location>
        <begin position="55"/>
        <end position="75"/>
    </location>
</feature>
<keyword evidence="3 6" id="KW-0812">Transmembrane</keyword>